<dbReference type="AlphaFoldDB" id="A0A3M9KN93"/>
<protein>
    <submittedName>
        <fullName evidence="1">Uncharacterized protein</fullName>
    </submittedName>
</protein>
<sequence length="141" mass="15350">MLMKSMNDVFNEAVDYGAEGVVPVGTPVGVEKLSHVHRVFNAVMGGGLGFAVEVLEPDDFRRAVEGFRYLDLGEVANLLAELVDSYGSSDYDVRKEEILDGLLVGALVDDAFRRKVSQAPSDFGFDGSVLQDPAAQQRQLR</sequence>
<dbReference type="Proteomes" id="UP000253958">
    <property type="component" value="Chromosome"/>
</dbReference>
<proteinExistence type="predicted"/>
<name>A0A3M9KN93_9ACTN</name>
<evidence type="ECO:0000313" key="1">
    <source>
        <dbReference type="EMBL" id="AXH89966.1"/>
    </source>
</evidence>
<organism evidence="1 2">
    <name type="scientific">Micromonospora aurantiaca</name>
    <name type="common">nom. illeg.</name>
    <dbReference type="NCBI Taxonomy" id="47850"/>
    <lineage>
        <taxon>Bacteria</taxon>
        <taxon>Bacillati</taxon>
        <taxon>Actinomycetota</taxon>
        <taxon>Actinomycetes</taxon>
        <taxon>Micromonosporales</taxon>
        <taxon>Micromonosporaceae</taxon>
        <taxon>Micromonospora</taxon>
    </lineage>
</organism>
<evidence type="ECO:0000313" key="2">
    <source>
        <dbReference type="Proteomes" id="UP000253958"/>
    </source>
</evidence>
<reference evidence="1 2" key="2">
    <citation type="submission" date="2018-08" db="EMBL/GenBank/DDBJ databases">
        <title>Streptomyces kandeliansis sp. nov., an endophytic bacterium isolated from mangrove plant.</title>
        <authorList>
            <person name="Wang R."/>
        </authorList>
    </citation>
    <scope>NUCLEOTIDE SEQUENCE [LARGE SCALE GENOMIC DNA]</scope>
    <source>
        <strain evidence="2">H14(2018)</strain>
    </source>
</reference>
<gene>
    <name evidence="1" type="ORF">DVH21_08505</name>
</gene>
<reference evidence="1 2" key="1">
    <citation type="submission" date="2018-07" db="EMBL/GenBank/DDBJ databases">
        <authorList>
            <person name="Ye Y."/>
        </authorList>
    </citation>
    <scope>NUCLEOTIDE SEQUENCE [LARGE SCALE GENOMIC DNA]</scope>
    <source>
        <strain evidence="2">H14(2018)</strain>
    </source>
</reference>
<accession>A0A3M9KN93</accession>
<dbReference type="EMBL" id="CP031263">
    <property type="protein sequence ID" value="AXH89966.1"/>
    <property type="molecule type" value="Genomic_DNA"/>
</dbReference>